<evidence type="ECO:0000256" key="4">
    <source>
        <dbReference type="ARBA" id="ARBA00022597"/>
    </source>
</evidence>
<dbReference type="Pfam" id="PF03830">
    <property type="entry name" value="PTSIIB_sorb"/>
    <property type="match status" value="1"/>
</dbReference>
<keyword evidence="3" id="KW-0963">Cytoplasm</keyword>
<proteinExistence type="predicted"/>
<dbReference type="eggNOG" id="COG3444">
    <property type="taxonomic scope" value="Bacteria"/>
</dbReference>
<name>B9Y3J6_9FIRM</name>
<evidence type="ECO:0000256" key="2">
    <source>
        <dbReference type="ARBA" id="ARBA00022448"/>
    </source>
</evidence>
<reference evidence="9 10" key="1">
    <citation type="submission" date="2008-12" db="EMBL/GenBank/DDBJ databases">
        <authorList>
            <person name="Fulton L."/>
            <person name="Clifton S."/>
            <person name="Fulton B."/>
            <person name="Xu J."/>
            <person name="Minx P."/>
            <person name="Pepin K.H."/>
            <person name="Johnson M."/>
            <person name="Bhonagiri V."/>
            <person name="Nash W.E."/>
            <person name="Mardis E.R."/>
            <person name="Wilson R.K."/>
        </authorList>
    </citation>
    <scope>NUCLEOTIDE SEQUENCE [LARGE SCALE GENOMIC DNA]</scope>
    <source>
        <strain evidence="9 10">DSM 12042</strain>
    </source>
</reference>
<sequence length="162" mass="18693">MMINLIRCDDRLIHGQCMTRLVQHYFIKNIIVIDEFTATNPAMKYVVEKIAMPGMKNEVYTIDQAAAPIREAVNSKTGTMIVFRFPTIARALFDQVPELPKSLMIGPVQKRDDTITVQDGTYLTRSEIDDLDYLDAKGIEIFFQVVPDMKRIEFKEFKNKIK</sequence>
<keyword evidence="6" id="KW-0598">Phosphotransferase system</keyword>
<dbReference type="GO" id="GO:0016301">
    <property type="term" value="F:kinase activity"/>
    <property type="evidence" value="ECO:0007669"/>
    <property type="project" value="UniProtKB-KW"/>
</dbReference>
<dbReference type="InterPro" id="IPR004720">
    <property type="entry name" value="PTS_IIB_sorbose-sp"/>
</dbReference>
<dbReference type="OrthoDB" id="9788818at2"/>
<dbReference type="GO" id="GO:0008982">
    <property type="term" value="F:protein-N(PI)-phosphohistidine-sugar phosphotransferase activity"/>
    <property type="evidence" value="ECO:0007669"/>
    <property type="project" value="InterPro"/>
</dbReference>
<dbReference type="InterPro" id="IPR036667">
    <property type="entry name" value="PTS_IIB_sorbose-sp_sf"/>
</dbReference>
<keyword evidence="7" id="KW-0418">Kinase</keyword>
<dbReference type="HOGENOM" id="CLU_116175_3_0_9"/>
<dbReference type="EMBL" id="ACCF01000022">
    <property type="protein sequence ID" value="EEF69445.1"/>
    <property type="molecule type" value="Genomic_DNA"/>
</dbReference>
<dbReference type="AlphaFoldDB" id="B9Y3J6"/>
<organism evidence="9 10">
    <name type="scientific">Holdemania filiformis DSM 12042</name>
    <dbReference type="NCBI Taxonomy" id="545696"/>
    <lineage>
        <taxon>Bacteria</taxon>
        <taxon>Bacillati</taxon>
        <taxon>Bacillota</taxon>
        <taxon>Erysipelotrichia</taxon>
        <taxon>Erysipelotrichales</taxon>
        <taxon>Erysipelotrichaceae</taxon>
        <taxon>Holdemania</taxon>
    </lineage>
</organism>
<keyword evidence="5" id="KW-0808">Transferase</keyword>
<dbReference type="PROSITE" id="PS51101">
    <property type="entry name" value="PTS_EIIB_TYPE_4"/>
    <property type="match status" value="1"/>
</dbReference>
<dbReference type="Proteomes" id="UP000005950">
    <property type="component" value="Unassembled WGS sequence"/>
</dbReference>
<comment type="caution">
    <text evidence="9">The sequence shown here is derived from an EMBL/GenBank/DDBJ whole genome shotgun (WGS) entry which is preliminary data.</text>
</comment>
<dbReference type="GO" id="GO:0009401">
    <property type="term" value="P:phosphoenolpyruvate-dependent sugar phosphotransferase system"/>
    <property type="evidence" value="ECO:0007669"/>
    <property type="project" value="UniProtKB-KW"/>
</dbReference>
<keyword evidence="4" id="KW-0762">Sugar transport</keyword>
<dbReference type="GO" id="GO:0005737">
    <property type="term" value="C:cytoplasm"/>
    <property type="evidence" value="ECO:0007669"/>
    <property type="project" value="UniProtKB-SubCell"/>
</dbReference>
<keyword evidence="2" id="KW-0813">Transport</keyword>
<evidence type="ECO:0000256" key="3">
    <source>
        <dbReference type="ARBA" id="ARBA00022490"/>
    </source>
</evidence>
<dbReference type="SUPFAM" id="SSF52728">
    <property type="entry name" value="PTS IIb component"/>
    <property type="match status" value="1"/>
</dbReference>
<evidence type="ECO:0000259" key="8">
    <source>
        <dbReference type="PROSITE" id="PS51101"/>
    </source>
</evidence>
<reference evidence="9 10" key="2">
    <citation type="submission" date="2009-02" db="EMBL/GenBank/DDBJ databases">
        <title>Draft genome sequence of Holdemania filiformis DSM 12042.</title>
        <authorList>
            <person name="Sudarsanam P."/>
            <person name="Ley R."/>
            <person name="Guruge J."/>
            <person name="Turnbaugh P.J."/>
            <person name="Mahowald M."/>
            <person name="Liep D."/>
            <person name="Gordon J."/>
        </authorList>
    </citation>
    <scope>NUCLEOTIDE SEQUENCE [LARGE SCALE GENOMIC DNA]</scope>
    <source>
        <strain evidence="9 10">DSM 12042</strain>
    </source>
</reference>
<dbReference type="Gene3D" id="3.40.35.10">
    <property type="entry name" value="Phosphotransferase system, sorbose subfamily IIB component"/>
    <property type="match status" value="1"/>
</dbReference>
<protein>
    <submittedName>
        <fullName evidence="9">PTS system sorbose subfamily IIB component</fullName>
    </submittedName>
</protein>
<evidence type="ECO:0000313" key="9">
    <source>
        <dbReference type="EMBL" id="EEF69445.1"/>
    </source>
</evidence>
<evidence type="ECO:0000256" key="5">
    <source>
        <dbReference type="ARBA" id="ARBA00022679"/>
    </source>
</evidence>
<feature type="domain" description="PTS EIIB type-4" evidence="8">
    <location>
        <begin position="1"/>
        <end position="162"/>
    </location>
</feature>
<comment type="subcellular location">
    <subcellularLocation>
        <location evidence="1">Cytoplasm</location>
    </subcellularLocation>
</comment>
<accession>B9Y3J6</accession>
<gene>
    <name evidence="9" type="ORF">HOLDEFILI_00371</name>
</gene>
<evidence type="ECO:0000256" key="6">
    <source>
        <dbReference type="ARBA" id="ARBA00022683"/>
    </source>
</evidence>
<evidence type="ECO:0000256" key="7">
    <source>
        <dbReference type="ARBA" id="ARBA00022777"/>
    </source>
</evidence>
<evidence type="ECO:0000313" key="10">
    <source>
        <dbReference type="Proteomes" id="UP000005950"/>
    </source>
</evidence>
<evidence type="ECO:0000256" key="1">
    <source>
        <dbReference type="ARBA" id="ARBA00004496"/>
    </source>
</evidence>
<dbReference type="STRING" id="545696.HOLDEFILI_00371"/>